<feature type="signal peptide" evidence="1">
    <location>
        <begin position="1"/>
        <end position="27"/>
    </location>
</feature>
<dbReference type="SUPFAM" id="SSF49785">
    <property type="entry name" value="Galactose-binding domain-like"/>
    <property type="match status" value="1"/>
</dbReference>
<evidence type="ECO:0000313" key="3">
    <source>
        <dbReference type="EMBL" id="NNJ24532.1"/>
    </source>
</evidence>
<dbReference type="InterPro" id="IPR038637">
    <property type="entry name" value="NPCBM_sf"/>
</dbReference>
<dbReference type="Gene3D" id="2.60.120.1060">
    <property type="entry name" value="NPCBM/NEW2 domain"/>
    <property type="match status" value="1"/>
</dbReference>
<feature type="domain" description="Glycosyl hydrolase family 98 putative carbohydrate-binding module" evidence="2">
    <location>
        <begin position="273"/>
        <end position="404"/>
    </location>
</feature>
<gene>
    <name evidence="3" type="ORF">LzC2_05900</name>
</gene>
<evidence type="ECO:0000313" key="4">
    <source>
        <dbReference type="Proteomes" id="UP000609651"/>
    </source>
</evidence>
<keyword evidence="4" id="KW-1185">Reference proteome</keyword>
<reference evidence="3 4" key="1">
    <citation type="journal article" date="2020" name="Syst. Appl. Microbiol.">
        <title>Alienimonas chondri sp. nov., a novel planctomycete isolated from the biofilm of the red alga Chondrus crispus.</title>
        <authorList>
            <person name="Vitorino I."/>
            <person name="Albuquerque L."/>
            <person name="Wiegand S."/>
            <person name="Kallscheuer N."/>
            <person name="da Costa M.S."/>
            <person name="Lobo-da-Cunha A."/>
            <person name="Jogler C."/>
            <person name="Lage O.M."/>
        </authorList>
    </citation>
    <scope>NUCLEOTIDE SEQUENCE [LARGE SCALE GENOMIC DNA]</scope>
    <source>
        <strain evidence="3 4">LzC2</strain>
    </source>
</reference>
<name>A0ABX1V9F9_9PLAN</name>
<comment type="caution">
    <text evidence="3">The sequence shown here is derived from an EMBL/GenBank/DDBJ whole genome shotgun (WGS) entry which is preliminary data.</text>
</comment>
<feature type="chain" id="PRO_5047347433" description="Glycosyl hydrolase family 98 putative carbohydrate-binding module domain-containing protein" evidence="1">
    <location>
        <begin position="28"/>
        <end position="404"/>
    </location>
</feature>
<organism evidence="3 4">
    <name type="scientific">Alienimonas chondri</name>
    <dbReference type="NCBI Taxonomy" id="2681879"/>
    <lineage>
        <taxon>Bacteria</taxon>
        <taxon>Pseudomonadati</taxon>
        <taxon>Planctomycetota</taxon>
        <taxon>Planctomycetia</taxon>
        <taxon>Planctomycetales</taxon>
        <taxon>Planctomycetaceae</taxon>
        <taxon>Alienimonas</taxon>
    </lineage>
</organism>
<keyword evidence="1" id="KW-0732">Signal</keyword>
<accession>A0ABX1V9F9</accession>
<sequence length="404" mass="41826">MKSSSMPLAPWCLVVPLFCAVGVAASADVQVEALPLNGAAASGSLVGAENERVRLLTEDGERLLPFDDLAELRLPLPEAPPAVAESAVLLAGGSVLPVSAVTLVDGVLQASSPGLGTVSLPGAAVRAIRFRPLTGADLERWDELATSGPDGDLVVVRRGERLDKLVGSVGGVGEETVPFLLNGSEVPLPRGRSNFIGIVFGGTDLDAKPVAILHPHVGGALRAASLNITAEGMAEMKLVDGPSVTVPLSGVASIDFAAGSVTPLADLPLRGGPDPDSVWADDQWIVGRNLNLQSEPIGIAGRTFDRGLVLHAPTSYEWRLPKDTGRLRATVGIEDARRTLGVGAVDLTISGDGRELFAQRVTHTDAPLELNVDLTGVRTLTIAIGVAGDPVGDHLALGNARFTR</sequence>
<dbReference type="InterPro" id="IPR008979">
    <property type="entry name" value="Galactose-bd-like_sf"/>
</dbReference>
<dbReference type="InterPro" id="IPR013222">
    <property type="entry name" value="Glyco_hyd_98_carb-bd"/>
</dbReference>
<proteinExistence type="predicted"/>
<dbReference type="EMBL" id="WTPX01000010">
    <property type="protein sequence ID" value="NNJ24532.1"/>
    <property type="molecule type" value="Genomic_DNA"/>
</dbReference>
<evidence type="ECO:0000256" key="1">
    <source>
        <dbReference type="SAM" id="SignalP"/>
    </source>
</evidence>
<dbReference type="Proteomes" id="UP000609651">
    <property type="component" value="Unassembled WGS sequence"/>
</dbReference>
<dbReference type="SMART" id="SM00776">
    <property type="entry name" value="NPCBM"/>
    <property type="match status" value="1"/>
</dbReference>
<protein>
    <recommendedName>
        <fullName evidence="2">Glycosyl hydrolase family 98 putative carbohydrate-binding module domain-containing protein</fullName>
    </recommendedName>
</protein>
<evidence type="ECO:0000259" key="2">
    <source>
        <dbReference type="SMART" id="SM00776"/>
    </source>
</evidence>
<dbReference type="Pfam" id="PF08305">
    <property type="entry name" value="NPCBM"/>
    <property type="match status" value="1"/>
</dbReference>